<keyword evidence="1" id="KW-0732">Signal</keyword>
<dbReference type="EMBL" id="ML993594">
    <property type="protein sequence ID" value="KAF2167271.1"/>
    <property type="molecule type" value="Genomic_DNA"/>
</dbReference>
<dbReference type="RefSeq" id="XP_033668160.1">
    <property type="nucleotide sequence ID" value="XM_033806458.1"/>
</dbReference>
<feature type="signal peptide" evidence="1">
    <location>
        <begin position="1"/>
        <end position="18"/>
    </location>
</feature>
<gene>
    <name evidence="2" type="ORF">M409DRAFT_22698</name>
</gene>
<evidence type="ECO:0008006" key="4">
    <source>
        <dbReference type="Google" id="ProtNLM"/>
    </source>
</evidence>
<name>A0A6A6CJP8_ZASCE</name>
<dbReference type="Proteomes" id="UP000799537">
    <property type="component" value="Unassembled WGS sequence"/>
</dbReference>
<dbReference type="OrthoDB" id="3648808at2759"/>
<protein>
    <recommendedName>
        <fullName evidence="4">Hydrophobin</fullName>
    </recommendedName>
</protein>
<evidence type="ECO:0000256" key="1">
    <source>
        <dbReference type="SAM" id="SignalP"/>
    </source>
</evidence>
<reference evidence="2" key="1">
    <citation type="journal article" date="2020" name="Stud. Mycol.">
        <title>101 Dothideomycetes genomes: a test case for predicting lifestyles and emergence of pathogens.</title>
        <authorList>
            <person name="Haridas S."/>
            <person name="Albert R."/>
            <person name="Binder M."/>
            <person name="Bloem J."/>
            <person name="Labutti K."/>
            <person name="Salamov A."/>
            <person name="Andreopoulos B."/>
            <person name="Baker S."/>
            <person name="Barry K."/>
            <person name="Bills G."/>
            <person name="Bluhm B."/>
            <person name="Cannon C."/>
            <person name="Castanera R."/>
            <person name="Culley D."/>
            <person name="Daum C."/>
            <person name="Ezra D."/>
            <person name="Gonzalez J."/>
            <person name="Henrissat B."/>
            <person name="Kuo A."/>
            <person name="Liang C."/>
            <person name="Lipzen A."/>
            <person name="Lutzoni F."/>
            <person name="Magnuson J."/>
            <person name="Mondo S."/>
            <person name="Nolan M."/>
            <person name="Ohm R."/>
            <person name="Pangilinan J."/>
            <person name="Park H.-J."/>
            <person name="Ramirez L."/>
            <person name="Alfaro M."/>
            <person name="Sun H."/>
            <person name="Tritt A."/>
            <person name="Yoshinaga Y."/>
            <person name="Zwiers L.-H."/>
            <person name="Turgeon B."/>
            <person name="Goodwin S."/>
            <person name="Spatafora J."/>
            <person name="Crous P."/>
            <person name="Grigoriev I."/>
        </authorList>
    </citation>
    <scope>NUCLEOTIDE SEQUENCE</scope>
    <source>
        <strain evidence="2">ATCC 36951</strain>
    </source>
</reference>
<keyword evidence="3" id="KW-1185">Reference proteome</keyword>
<evidence type="ECO:0000313" key="2">
    <source>
        <dbReference type="EMBL" id="KAF2167271.1"/>
    </source>
</evidence>
<organism evidence="2 3">
    <name type="scientific">Zasmidium cellare ATCC 36951</name>
    <dbReference type="NCBI Taxonomy" id="1080233"/>
    <lineage>
        <taxon>Eukaryota</taxon>
        <taxon>Fungi</taxon>
        <taxon>Dikarya</taxon>
        <taxon>Ascomycota</taxon>
        <taxon>Pezizomycotina</taxon>
        <taxon>Dothideomycetes</taxon>
        <taxon>Dothideomycetidae</taxon>
        <taxon>Mycosphaerellales</taxon>
        <taxon>Mycosphaerellaceae</taxon>
        <taxon>Zasmidium</taxon>
    </lineage>
</organism>
<proteinExistence type="predicted"/>
<feature type="chain" id="PRO_5025333879" description="Hydrophobin" evidence="1">
    <location>
        <begin position="19"/>
        <end position="105"/>
    </location>
</feature>
<sequence>MQFSTIATILSAAMAVTATPLAGGWPSSGSGGDSSSTCAKGSDVSCCSTDSSGSDALGNVLGGSCVLSQLLGLLDTTCPAGNTFCCPTNQDGTLNIALSCIPINL</sequence>
<evidence type="ECO:0000313" key="3">
    <source>
        <dbReference type="Proteomes" id="UP000799537"/>
    </source>
</evidence>
<dbReference type="AlphaFoldDB" id="A0A6A6CJP8"/>
<accession>A0A6A6CJP8</accession>
<dbReference type="GeneID" id="54559730"/>